<dbReference type="AlphaFoldDB" id="A0ABD6ELM6"/>
<dbReference type="EMBL" id="JBGFUD010006228">
    <property type="protein sequence ID" value="MFH4980870.1"/>
    <property type="molecule type" value="Genomic_DNA"/>
</dbReference>
<protein>
    <submittedName>
        <fullName evidence="1">Uncharacterized protein</fullName>
    </submittedName>
</protein>
<name>A0ABD6ELM6_9BILA</name>
<dbReference type="InterPro" id="IPR008758">
    <property type="entry name" value="Peptidase_S28"/>
</dbReference>
<reference evidence="1 2" key="1">
    <citation type="submission" date="2024-08" db="EMBL/GenBank/DDBJ databases">
        <title>Gnathostoma spinigerum genome.</title>
        <authorList>
            <person name="Gonzalez-Bertolin B."/>
            <person name="Monzon S."/>
            <person name="Zaballos A."/>
            <person name="Jimenez P."/>
            <person name="Dekumyoy P."/>
            <person name="Varona S."/>
            <person name="Cuesta I."/>
            <person name="Sumanam S."/>
            <person name="Adisakwattana P."/>
            <person name="Gasser R.B."/>
            <person name="Hernandez-Gonzalez A."/>
            <person name="Young N.D."/>
            <person name="Perteguer M.J."/>
        </authorList>
    </citation>
    <scope>NUCLEOTIDE SEQUENCE [LARGE SCALE GENOMIC DNA]</scope>
    <source>
        <strain evidence="1">AL3</strain>
        <tissue evidence="1">Liver</tissue>
    </source>
</reference>
<proteinExistence type="predicted"/>
<evidence type="ECO:0000313" key="2">
    <source>
        <dbReference type="Proteomes" id="UP001608902"/>
    </source>
</evidence>
<dbReference type="Pfam" id="PF05577">
    <property type="entry name" value="Peptidase_S28"/>
    <property type="match status" value="1"/>
</dbReference>
<keyword evidence="2" id="KW-1185">Reference proteome</keyword>
<sequence>MVTIFTIFQRSSAPGSHIERACEALQEEGKNAIERLFSAVEYFVKRRGKALTRIRNDYDEFVNSLKKAEKEGAASAEEASRRSWLWLKCNELGLFQSTDYGKGAFGSTAPLGYSYVLG</sequence>
<evidence type="ECO:0000313" key="1">
    <source>
        <dbReference type="EMBL" id="MFH4980870.1"/>
    </source>
</evidence>
<organism evidence="1 2">
    <name type="scientific">Gnathostoma spinigerum</name>
    <dbReference type="NCBI Taxonomy" id="75299"/>
    <lineage>
        <taxon>Eukaryota</taxon>
        <taxon>Metazoa</taxon>
        <taxon>Ecdysozoa</taxon>
        <taxon>Nematoda</taxon>
        <taxon>Chromadorea</taxon>
        <taxon>Rhabditida</taxon>
        <taxon>Spirurina</taxon>
        <taxon>Gnathostomatomorpha</taxon>
        <taxon>Gnathostomatoidea</taxon>
        <taxon>Gnathostomatidae</taxon>
        <taxon>Gnathostoma</taxon>
    </lineage>
</organism>
<accession>A0ABD6ELM6</accession>
<gene>
    <name evidence="1" type="ORF">AB6A40_007579</name>
</gene>
<comment type="caution">
    <text evidence="1">The sequence shown here is derived from an EMBL/GenBank/DDBJ whole genome shotgun (WGS) entry which is preliminary data.</text>
</comment>
<dbReference type="Proteomes" id="UP001608902">
    <property type="component" value="Unassembled WGS sequence"/>
</dbReference>